<feature type="domain" description="Regulatory protein YycH-like" evidence="1">
    <location>
        <begin position="37"/>
        <end position="238"/>
    </location>
</feature>
<accession>A0ABS2WF27</accession>
<keyword evidence="3" id="KW-1185">Reference proteome</keyword>
<gene>
    <name evidence="2" type="ORF">JQC72_01205</name>
</gene>
<sequence length="247" mass="28280">MDWNRAKTVLILAFLCLNAFLAVQLLEIQQERSRLLNVAQSTMKDLKQLLANKKIQLRRSIPEEQPTIPLLEAHLEQPGDGWERTDGAYLKHFYTPPSASRPDDLNQLLRREIENFSTYRTDTVLPQSGNRVYYQTWEGYPLFEGKVEANLKNGRLTDIRWTPLSIRAEETRQRVTPAYVALLNLIESGKVPAEARILTIELGYHGQQYDAESMVLSPVWRVVVQDKNNPPDTYYVNALTGAVESPV</sequence>
<name>A0ABS2WF27_9BACL</name>
<proteinExistence type="predicted"/>
<evidence type="ECO:0000259" key="1">
    <source>
        <dbReference type="Pfam" id="PF09648"/>
    </source>
</evidence>
<dbReference type="EMBL" id="JAFHAP010000002">
    <property type="protein sequence ID" value="MBN2908141.1"/>
    <property type="molecule type" value="Genomic_DNA"/>
</dbReference>
<protein>
    <submittedName>
        <fullName evidence="2">Two-component system regulatory protein YycI</fullName>
    </submittedName>
</protein>
<reference evidence="2" key="1">
    <citation type="journal article" date="2024" name="Int. J. Syst. Evol. Microbiol.">
        <title>Polycladomyces zharkentensis sp. nov., a novel thermophilic cellulose- and starch-degrading member of the Bacillota from a geothermal aquifer in Kazakhstan.</title>
        <authorList>
            <person name="Mashzhan A."/>
            <person name="Kistaubayeva A."/>
            <person name="Javier-Lopez R."/>
            <person name="Bissenova U."/>
            <person name="Bissenbay A."/>
            <person name="Birkeland N.K."/>
        </authorList>
    </citation>
    <scope>NUCLEOTIDE SEQUENCE</scope>
    <source>
        <strain evidence="2">ZKZ2T</strain>
    </source>
</reference>
<organism evidence="2 3">
    <name type="scientific">Polycladomyces zharkentensis</name>
    <dbReference type="NCBI Taxonomy" id="2807616"/>
    <lineage>
        <taxon>Bacteria</taxon>
        <taxon>Bacillati</taxon>
        <taxon>Bacillota</taxon>
        <taxon>Bacilli</taxon>
        <taxon>Bacillales</taxon>
        <taxon>Thermoactinomycetaceae</taxon>
        <taxon>Polycladomyces</taxon>
    </lineage>
</organism>
<dbReference type="InterPro" id="IPR018604">
    <property type="entry name" value="YycI-like"/>
</dbReference>
<dbReference type="Gene3D" id="2.40.128.690">
    <property type="entry name" value="YycH protein, domain 3-like"/>
    <property type="match status" value="1"/>
</dbReference>
<dbReference type="RefSeq" id="WP_205492302.1">
    <property type="nucleotide sequence ID" value="NZ_JAFHAP010000002.1"/>
</dbReference>
<dbReference type="Proteomes" id="UP001177120">
    <property type="component" value="Unassembled WGS sequence"/>
</dbReference>
<evidence type="ECO:0000313" key="3">
    <source>
        <dbReference type="Proteomes" id="UP001177120"/>
    </source>
</evidence>
<evidence type="ECO:0000313" key="2">
    <source>
        <dbReference type="EMBL" id="MBN2908141.1"/>
    </source>
</evidence>
<dbReference type="Pfam" id="PF09648">
    <property type="entry name" value="YycI"/>
    <property type="match status" value="1"/>
</dbReference>
<comment type="caution">
    <text evidence="2">The sequence shown here is derived from an EMBL/GenBank/DDBJ whole genome shotgun (WGS) entry which is preliminary data.</text>
</comment>